<name>A0ACB8BJU6_9AGAM</name>
<proteinExistence type="predicted"/>
<gene>
    <name evidence="1" type="ORF">BV22DRAFT_1195437</name>
</gene>
<dbReference type="Proteomes" id="UP000790709">
    <property type="component" value="Unassembled WGS sequence"/>
</dbReference>
<keyword evidence="2" id="KW-1185">Reference proteome</keyword>
<evidence type="ECO:0000313" key="2">
    <source>
        <dbReference type="Proteomes" id="UP000790709"/>
    </source>
</evidence>
<evidence type="ECO:0000313" key="1">
    <source>
        <dbReference type="EMBL" id="KAH7925108.1"/>
    </source>
</evidence>
<comment type="caution">
    <text evidence="1">The sequence shown here is derived from an EMBL/GenBank/DDBJ whole genome shotgun (WGS) entry which is preliminary data.</text>
</comment>
<sequence>MSASLTSVVDLLNHLLSSPLLSLPDLCTPFIHCHGANHAPALADIPSVRAVIRERKAQVTAIEHELVLIQAASERLCAIQTILDDNRAQLQRSIQHHEALTAPVHRVPHEILGEIFLRCLPAFLYPTPLPLSSPMLLTKVCRRWRAVALSTPRLWSSITVSVDKALRGHSRALYEAWLSRAKSVPLSIRIICEMDIAQLRGKERSHALKWLCPYIPQCADLWLHGPPLQEILDVVPSLERLQMTGFTTRAVEAFSIVIPGPATRLRSLSLQNFRSSIISLDPFSLPWAQLTELSIHFALFSSSVFLQLLQLCSQLQTLNISCVSADESKLPDLRGLALGSIVHPTIRRLEIKTIQAALDLLFDALSLPALQELDICFCHRERDPWPHSQFMAMLVRSRCPLERLTIRNRISHGHLSDYIGVLPSLKIVAP</sequence>
<protein>
    <submittedName>
        <fullName evidence="1">Uncharacterized protein</fullName>
    </submittedName>
</protein>
<accession>A0ACB8BJU6</accession>
<reference evidence="1" key="1">
    <citation type="journal article" date="2021" name="New Phytol.">
        <title>Evolutionary innovations through gain and loss of genes in the ectomycorrhizal Boletales.</title>
        <authorList>
            <person name="Wu G."/>
            <person name="Miyauchi S."/>
            <person name="Morin E."/>
            <person name="Kuo A."/>
            <person name="Drula E."/>
            <person name="Varga T."/>
            <person name="Kohler A."/>
            <person name="Feng B."/>
            <person name="Cao Y."/>
            <person name="Lipzen A."/>
            <person name="Daum C."/>
            <person name="Hundley H."/>
            <person name="Pangilinan J."/>
            <person name="Johnson J."/>
            <person name="Barry K."/>
            <person name="LaButti K."/>
            <person name="Ng V."/>
            <person name="Ahrendt S."/>
            <person name="Min B."/>
            <person name="Choi I.G."/>
            <person name="Park H."/>
            <person name="Plett J.M."/>
            <person name="Magnuson J."/>
            <person name="Spatafora J.W."/>
            <person name="Nagy L.G."/>
            <person name="Henrissat B."/>
            <person name="Grigoriev I.V."/>
            <person name="Yang Z.L."/>
            <person name="Xu J."/>
            <person name="Martin F.M."/>
        </authorList>
    </citation>
    <scope>NUCLEOTIDE SEQUENCE</scope>
    <source>
        <strain evidence="1">KUC20120723A-06</strain>
    </source>
</reference>
<organism evidence="1 2">
    <name type="scientific">Leucogyrophana mollusca</name>
    <dbReference type="NCBI Taxonomy" id="85980"/>
    <lineage>
        <taxon>Eukaryota</taxon>
        <taxon>Fungi</taxon>
        <taxon>Dikarya</taxon>
        <taxon>Basidiomycota</taxon>
        <taxon>Agaricomycotina</taxon>
        <taxon>Agaricomycetes</taxon>
        <taxon>Agaricomycetidae</taxon>
        <taxon>Boletales</taxon>
        <taxon>Boletales incertae sedis</taxon>
        <taxon>Leucogyrophana</taxon>
    </lineage>
</organism>
<dbReference type="EMBL" id="MU266409">
    <property type="protein sequence ID" value="KAH7925108.1"/>
    <property type="molecule type" value="Genomic_DNA"/>
</dbReference>